<comment type="caution">
    <text evidence="1">The sequence shown here is derived from an EMBL/GenBank/DDBJ whole genome shotgun (WGS) entry which is preliminary data.</text>
</comment>
<feature type="non-terminal residue" evidence="1">
    <location>
        <position position="69"/>
    </location>
</feature>
<organism evidence="1 2">
    <name type="scientific">Candidatus Thiodiazotropha taylori</name>
    <dbReference type="NCBI Taxonomy" id="2792791"/>
    <lineage>
        <taxon>Bacteria</taxon>
        <taxon>Pseudomonadati</taxon>
        <taxon>Pseudomonadota</taxon>
        <taxon>Gammaproteobacteria</taxon>
        <taxon>Chromatiales</taxon>
        <taxon>Sedimenticolaceae</taxon>
        <taxon>Candidatus Thiodiazotropha</taxon>
    </lineage>
</organism>
<dbReference type="EMBL" id="JAEPCM010000208">
    <property type="protein sequence ID" value="MCG7945941.1"/>
    <property type="molecule type" value="Genomic_DNA"/>
</dbReference>
<gene>
    <name evidence="1" type="ORF">JAZ07_06280</name>
</gene>
<sequence length="69" mass="7414">MARMNPFAGTSAGDTTLTPIQLTSAVSLNSALVFSVDKKIFEMLVDFGKAWRQNARLSLGGVPEWPKGS</sequence>
<name>A0A9E4KBS1_9GAMM</name>
<reference evidence="1" key="1">
    <citation type="journal article" date="2021" name="Proc. Natl. Acad. Sci. U.S.A.">
        <title>Global biogeography of chemosynthetic symbionts reveals both localized and globally distributed symbiont groups. .</title>
        <authorList>
            <person name="Osvatic J.T."/>
            <person name="Wilkins L.G.E."/>
            <person name="Leibrecht L."/>
            <person name="Leray M."/>
            <person name="Zauner S."/>
            <person name="Polzin J."/>
            <person name="Camacho Y."/>
            <person name="Gros O."/>
            <person name="van Gils J.A."/>
            <person name="Eisen J.A."/>
            <person name="Petersen J.M."/>
            <person name="Yuen B."/>
        </authorList>
    </citation>
    <scope>NUCLEOTIDE SEQUENCE</scope>
    <source>
        <strain evidence="1">MAGclacostrist064TRANS</strain>
    </source>
</reference>
<dbReference type="Proteomes" id="UP000886667">
    <property type="component" value="Unassembled WGS sequence"/>
</dbReference>
<accession>A0A9E4KBS1</accession>
<protein>
    <submittedName>
        <fullName evidence="1">Uncharacterized protein</fullName>
    </submittedName>
</protein>
<evidence type="ECO:0000313" key="2">
    <source>
        <dbReference type="Proteomes" id="UP000886667"/>
    </source>
</evidence>
<evidence type="ECO:0000313" key="1">
    <source>
        <dbReference type="EMBL" id="MCG7945941.1"/>
    </source>
</evidence>
<dbReference type="AlphaFoldDB" id="A0A9E4KBS1"/>
<proteinExistence type="predicted"/>